<protein>
    <submittedName>
        <fullName evidence="4">Uncharacterized membrane protein</fullName>
    </submittedName>
</protein>
<feature type="transmembrane region" description="Helical" evidence="1">
    <location>
        <begin position="150"/>
        <end position="170"/>
    </location>
</feature>
<evidence type="ECO:0000256" key="1">
    <source>
        <dbReference type="SAM" id="Phobius"/>
    </source>
</evidence>
<feature type="domain" description="DUF1648" evidence="2">
    <location>
        <begin position="160"/>
        <end position="206"/>
    </location>
</feature>
<dbReference type="InterPro" id="IPR012867">
    <property type="entry name" value="DUF1648"/>
</dbReference>
<dbReference type="Pfam" id="PF07853">
    <property type="entry name" value="DUF1648"/>
    <property type="match status" value="1"/>
</dbReference>
<feature type="transmembrane region" description="Helical" evidence="1">
    <location>
        <begin position="6"/>
        <end position="25"/>
    </location>
</feature>
<dbReference type="PANTHER" id="PTHR37810:SF9">
    <property type="entry name" value="MEMBRANE PROTEIN"/>
    <property type="match status" value="1"/>
</dbReference>
<organism evidence="4 5">
    <name type="scientific">Romboutsia lituseburensis DSM 797</name>
    <dbReference type="NCBI Taxonomy" id="1121325"/>
    <lineage>
        <taxon>Bacteria</taxon>
        <taxon>Bacillati</taxon>
        <taxon>Bacillota</taxon>
        <taxon>Clostridia</taxon>
        <taxon>Peptostreptococcales</taxon>
        <taxon>Peptostreptococcaceae</taxon>
        <taxon>Romboutsia</taxon>
    </lineage>
</organism>
<evidence type="ECO:0000313" key="4">
    <source>
        <dbReference type="EMBL" id="SDL76830.1"/>
    </source>
</evidence>
<dbReference type="AlphaFoldDB" id="A0A1G9MRF4"/>
<dbReference type="InterPro" id="IPR043831">
    <property type="entry name" value="DUF5808"/>
</dbReference>
<evidence type="ECO:0000259" key="2">
    <source>
        <dbReference type="Pfam" id="PF07853"/>
    </source>
</evidence>
<sequence length="375" mass="43155">MNNNMVFLAVLIPIFLMFHLFIYNIQFLSGKNYFYGVYVKNITLNEEDKMRIDKGYKRKMNLTLLIMLLIFIINIVLKKYSSEMIMVILMLGYTIVSFVFLKTYYVEVKSLKSSLLNLQENHDLKNVNESKKIIIDTELLNAKAKLKKKFTVLFGICIALSIISALYLAINYNSLPDTIITHWGPDGKPDGFSQKSLQSVFFISFIDLTLVVLMAFTTVETIGARVYIDIVNLEENRKKAITYLNRLGYCFLLLTLSIQSITTTMPIFMVNQMNVPMILFIPSMILPMFFGIASMYYFIRLSSLKSKNKDINSLDSDDEKWIYGFIYYNKDDSSFIVEKRFGAGWTFNLASVKGKVIIALLLVMTIGSLTIPFFI</sequence>
<dbReference type="Proteomes" id="UP000199068">
    <property type="component" value="Unassembled WGS sequence"/>
</dbReference>
<proteinExistence type="predicted"/>
<reference evidence="4 5" key="1">
    <citation type="submission" date="2016-10" db="EMBL/GenBank/DDBJ databases">
        <authorList>
            <person name="de Groot N.N."/>
        </authorList>
    </citation>
    <scope>NUCLEOTIDE SEQUENCE [LARGE SCALE GENOMIC DNA]</scope>
    <source>
        <strain evidence="4 5">DSM 797</strain>
    </source>
</reference>
<name>A0A1G9MRF4_9FIRM</name>
<dbReference type="Pfam" id="PF19124">
    <property type="entry name" value="DUF5808"/>
    <property type="match status" value="1"/>
</dbReference>
<feature type="domain" description="DUF5808" evidence="3">
    <location>
        <begin position="330"/>
        <end position="355"/>
    </location>
</feature>
<accession>A0A1G9MRF4</accession>
<feature type="transmembrane region" description="Helical" evidence="1">
    <location>
        <begin position="275"/>
        <end position="299"/>
    </location>
</feature>
<keyword evidence="1" id="KW-0812">Transmembrane</keyword>
<gene>
    <name evidence="4" type="ORF">SAMN04515677_103329</name>
</gene>
<dbReference type="STRING" id="1121325.SAMN04515677_103329"/>
<dbReference type="GO" id="GO:0009636">
    <property type="term" value="P:response to toxic substance"/>
    <property type="evidence" value="ECO:0007669"/>
    <property type="project" value="TreeGrafter"/>
</dbReference>
<evidence type="ECO:0000259" key="3">
    <source>
        <dbReference type="Pfam" id="PF19124"/>
    </source>
</evidence>
<keyword evidence="1" id="KW-0472">Membrane</keyword>
<feature type="transmembrane region" description="Helical" evidence="1">
    <location>
        <begin position="84"/>
        <end position="105"/>
    </location>
</feature>
<dbReference type="EMBL" id="FNGW01000003">
    <property type="protein sequence ID" value="SDL76830.1"/>
    <property type="molecule type" value="Genomic_DNA"/>
</dbReference>
<keyword evidence="5" id="KW-1185">Reference proteome</keyword>
<feature type="transmembrane region" description="Helical" evidence="1">
    <location>
        <begin position="200"/>
        <end position="228"/>
    </location>
</feature>
<keyword evidence="1" id="KW-1133">Transmembrane helix</keyword>
<feature type="transmembrane region" description="Helical" evidence="1">
    <location>
        <begin position="60"/>
        <end position="78"/>
    </location>
</feature>
<evidence type="ECO:0000313" key="5">
    <source>
        <dbReference type="Proteomes" id="UP000199068"/>
    </source>
</evidence>
<dbReference type="RefSeq" id="WP_092725021.1">
    <property type="nucleotide sequence ID" value="NZ_FNGW01000003.1"/>
</dbReference>
<feature type="transmembrane region" description="Helical" evidence="1">
    <location>
        <begin position="249"/>
        <end position="269"/>
    </location>
</feature>
<dbReference type="PANTHER" id="PTHR37810">
    <property type="entry name" value="IMMUNITY PROTEIN SDPI"/>
    <property type="match status" value="1"/>
</dbReference>
<feature type="transmembrane region" description="Helical" evidence="1">
    <location>
        <begin position="356"/>
        <end position="374"/>
    </location>
</feature>